<sequence>MHRLRLHEVCFILFDSIPLVRSPLMVDVQVELVPKIGNEWMMYLDARWREEHRV</sequence>
<dbReference type="EMBL" id="JASCZI010213281">
    <property type="protein sequence ID" value="MED6201089.1"/>
    <property type="molecule type" value="Genomic_DNA"/>
</dbReference>
<name>A0ABU6XVB0_9FABA</name>
<evidence type="ECO:0000313" key="1">
    <source>
        <dbReference type="EMBL" id="MED6201089.1"/>
    </source>
</evidence>
<dbReference type="Proteomes" id="UP001341840">
    <property type="component" value="Unassembled WGS sequence"/>
</dbReference>
<accession>A0ABU6XVB0</accession>
<protein>
    <submittedName>
        <fullName evidence="1">Uncharacterized protein</fullName>
    </submittedName>
</protein>
<proteinExistence type="predicted"/>
<comment type="caution">
    <text evidence="1">The sequence shown here is derived from an EMBL/GenBank/DDBJ whole genome shotgun (WGS) entry which is preliminary data.</text>
</comment>
<keyword evidence="2" id="KW-1185">Reference proteome</keyword>
<evidence type="ECO:0000313" key="2">
    <source>
        <dbReference type="Proteomes" id="UP001341840"/>
    </source>
</evidence>
<reference evidence="1 2" key="1">
    <citation type="journal article" date="2023" name="Plants (Basel)">
        <title>Bridging the Gap: Combining Genomics and Transcriptomics Approaches to Understand Stylosanthes scabra, an Orphan Legume from the Brazilian Caatinga.</title>
        <authorList>
            <person name="Ferreira-Neto J.R.C."/>
            <person name="da Silva M.D."/>
            <person name="Binneck E."/>
            <person name="de Melo N.F."/>
            <person name="da Silva R.H."/>
            <person name="de Melo A.L.T.M."/>
            <person name="Pandolfi V."/>
            <person name="Bustamante F.O."/>
            <person name="Brasileiro-Vidal A.C."/>
            <person name="Benko-Iseppon A.M."/>
        </authorList>
    </citation>
    <scope>NUCLEOTIDE SEQUENCE [LARGE SCALE GENOMIC DNA]</scope>
    <source>
        <tissue evidence="1">Leaves</tissue>
    </source>
</reference>
<gene>
    <name evidence="1" type="ORF">PIB30_091536</name>
</gene>
<organism evidence="1 2">
    <name type="scientific">Stylosanthes scabra</name>
    <dbReference type="NCBI Taxonomy" id="79078"/>
    <lineage>
        <taxon>Eukaryota</taxon>
        <taxon>Viridiplantae</taxon>
        <taxon>Streptophyta</taxon>
        <taxon>Embryophyta</taxon>
        <taxon>Tracheophyta</taxon>
        <taxon>Spermatophyta</taxon>
        <taxon>Magnoliopsida</taxon>
        <taxon>eudicotyledons</taxon>
        <taxon>Gunneridae</taxon>
        <taxon>Pentapetalae</taxon>
        <taxon>rosids</taxon>
        <taxon>fabids</taxon>
        <taxon>Fabales</taxon>
        <taxon>Fabaceae</taxon>
        <taxon>Papilionoideae</taxon>
        <taxon>50 kb inversion clade</taxon>
        <taxon>dalbergioids sensu lato</taxon>
        <taxon>Dalbergieae</taxon>
        <taxon>Pterocarpus clade</taxon>
        <taxon>Stylosanthes</taxon>
    </lineage>
</organism>